<evidence type="ECO:0000313" key="3">
    <source>
        <dbReference type="Proteomes" id="UP001164459"/>
    </source>
</evidence>
<feature type="signal peptide" evidence="1">
    <location>
        <begin position="1"/>
        <end position="19"/>
    </location>
</feature>
<dbReference type="RefSeq" id="WP_269040338.1">
    <property type="nucleotide sequence ID" value="NZ_CP114040.1"/>
</dbReference>
<dbReference type="Proteomes" id="UP001164459">
    <property type="component" value="Chromosome"/>
</dbReference>
<protein>
    <submittedName>
        <fullName evidence="2">Uncharacterized protein</fullName>
    </submittedName>
</protein>
<accession>A0ABY7HFC0</accession>
<dbReference type="EMBL" id="CP114040">
    <property type="protein sequence ID" value="WAS97972.1"/>
    <property type="molecule type" value="Genomic_DNA"/>
</dbReference>
<gene>
    <name evidence="2" type="ORF">O0S08_17670</name>
</gene>
<keyword evidence="3" id="KW-1185">Reference proteome</keyword>
<evidence type="ECO:0000256" key="1">
    <source>
        <dbReference type="SAM" id="SignalP"/>
    </source>
</evidence>
<keyword evidence="1" id="KW-0732">Signal</keyword>
<feature type="chain" id="PRO_5045386869" evidence="1">
    <location>
        <begin position="20"/>
        <end position="496"/>
    </location>
</feature>
<sequence>MRSPALVASVLLLAVPACGPESPAPEPVGEAACPILAPTRLVAAPAGLEPAADARYDLHGFGDDLLFTFDRADDPDREYWHLNRCTGDLEPYPSLAPGLRDPYVINTAAGRVLYATDDDGRPFVLDRLDVPGADEARPVLGLPDSAFPQPVLPSSRHAPFYVTHRAQDAEHPVVIAAGLGGETSSLYVHDGDPEAPALKLSDTLIYQRRLDDSHILVHEDSGELHRVDLTTAERELLFDGARHVAFVSDRSLVWQAIGDDVAEPVYLHDLDTGEDLQIAVNDFAALSWNRGGLDDHDAGRWYASPGGVAAMLGPGGPFVVALRLDTREFVDIPPHRRVRGGFADHYRLTVGDGDENIEALWDPLTGSVREWYRGPVERTPVPYTLDGDRLDYFVRQVGDWNTGSLWRRDLATGEATELLTDIGSYPLPLDETLYLTRRLHSDLFVDLRLVDSATGSVTPIADRIADLRVFPDEGIVYLDVHGPDPGLWAYPLPFDR</sequence>
<dbReference type="SUPFAM" id="SSF63825">
    <property type="entry name" value="YWTD domain"/>
    <property type="match status" value="1"/>
</dbReference>
<organism evidence="2 3">
    <name type="scientific">Nannocystis punicea</name>
    <dbReference type="NCBI Taxonomy" id="2995304"/>
    <lineage>
        <taxon>Bacteria</taxon>
        <taxon>Pseudomonadati</taxon>
        <taxon>Myxococcota</taxon>
        <taxon>Polyangia</taxon>
        <taxon>Nannocystales</taxon>
        <taxon>Nannocystaceae</taxon>
        <taxon>Nannocystis</taxon>
    </lineage>
</organism>
<evidence type="ECO:0000313" key="2">
    <source>
        <dbReference type="EMBL" id="WAS97972.1"/>
    </source>
</evidence>
<proteinExistence type="predicted"/>
<reference evidence="2" key="1">
    <citation type="submission" date="2022-11" db="EMBL/GenBank/DDBJ databases">
        <title>Minimal conservation of predation-associated metabolite biosynthetic gene clusters underscores biosynthetic potential of Myxococcota including descriptions for ten novel species: Archangium lansinium sp. nov., Myxococcus landrumus sp. nov., Nannocystis bai.</title>
        <authorList>
            <person name="Ahearne A."/>
            <person name="Stevens C."/>
            <person name="Dowd S."/>
        </authorList>
    </citation>
    <scope>NUCLEOTIDE SEQUENCE</scope>
    <source>
        <strain evidence="2">Fl3</strain>
    </source>
</reference>
<name>A0ABY7HFC0_9BACT</name>